<organism evidence="4 5">
    <name type="scientific">Alicyclobacillus mengziensis</name>
    <dbReference type="NCBI Taxonomy" id="2931921"/>
    <lineage>
        <taxon>Bacteria</taxon>
        <taxon>Bacillati</taxon>
        <taxon>Bacillota</taxon>
        <taxon>Bacilli</taxon>
        <taxon>Bacillales</taxon>
        <taxon>Alicyclobacillaceae</taxon>
        <taxon>Alicyclobacillus</taxon>
    </lineage>
</organism>
<evidence type="ECO:0000313" key="5">
    <source>
        <dbReference type="Proteomes" id="UP000663505"/>
    </source>
</evidence>
<sequence>MDRHTTSDSNTLRDRRSLRRDRNNVIAMQFDAAFFFERGVRYLERNQLKKALHAFRKTVEYEPNNPINYCNLAGVLSELGDFEASNEALLHVLEKLDPDMTECQFYLANNYANMGHYDIAEEYVIRYLDKDPEGEFAPDAEEMLDILMDEFGGGDAYAKWEETRKERERTQAIEDGRHFLEEGQFEAAVQWLEGLTKRDPDDTAARNNLSLAYYYTGRYQQAIETAEQVLEREPDNIHGLCNLAVFTAHLGSPSALHPIVKKLKKVFPLHYDHAMKVGTTLGIIGEHAAAFDVFSRLARLVDESEPVLMHSIAASAANSGRYGTARRWWKVLSQEPDMAEVALYYLDALREAEHLGLRTLRVSYQYDVPLQVKFAEMKKRLSRGDIDSWRSDPLLRTSLYWGLRHGTDEMRRAVIRTLSVIGDPDAERTLRSFLQRQDIPVTLQAAALYALQRMGARGRVELWSGGQQISVRMSDVPKDIILTVDPVWSGIYESAENWLSSQHKKRLAAEAKRVWSGFLRHVFGRNEIVIGKPEIWTAALVYSVLKRHGVPVRQKDVAEEFKVSTSSVSKAAGKLSGFFLTMP</sequence>
<dbReference type="RefSeq" id="WP_206657523.1">
    <property type="nucleotide sequence ID" value="NZ_CP071182.1"/>
</dbReference>
<dbReference type="KEGG" id="afx:JZ786_04060"/>
<evidence type="ECO:0000256" key="1">
    <source>
        <dbReference type="ARBA" id="ARBA00022737"/>
    </source>
</evidence>
<dbReference type="AlphaFoldDB" id="A0A9X7W0G8"/>
<dbReference type="PANTHER" id="PTHR45586:SF1">
    <property type="entry name" value="LIPOPOLYSACCHARIDE ASSEMBLY PROTEIN B"/>
    <property type="match status" value="1"/>
</dbReference>
<keyword evidence="2 3" id="KW-0802">TPR repeat</keyword>
<dbReference type="Pfam" id="PF14559">
    <property type="entry name" value="TPR_19"/>
    <property type="match status" value="1"/>
</dbReference>
<gene>
    <name evidence="4" type="ORF">JZ786_04060</name>
</gene>
<dbReference type="InterPro" id="IPR051012">
    <property type="entry name" value="CellSynth/LPSAsmb/PSIAsmb"/>
</dbReference>
<dbReference type="SUPFAM" id="SSF81901">
    <property type="entry name" value="HCP-like"/>
    <property type="match status" value="1"/>
</dbReference>
<proteinExistence type="predicted"/>
<dbReference type="Gene3D" id="1.25.40.10">
    <property type="entry name" value="Tetratricopeptide repeat domain"/>
    <property type="match status" value="2"/>
</dbReference>
<dbReference type="EMBL" id="CP071182">
    <property type="protein sequence ID" value="QSO48187.1"/>
    <property type="molecule type" value="Genomic_DNA"/>
</dbReference>
<evidence type="ECO:0000256" key="3">
    <source>
        <dbReference type="PROSITE-ProRule" id="PRU00339"/>
    </source>
</evidence>
<keyword evidence="5" id="KW-1185">Reference proteome</keyword>
<protein>
    <submittedName>
        <fullName evidence="4">Tetratricopeptide repeat protein</fullName>
    </submittedName>
</protein>
<dbReference type="PANTHER" id="PTHR45586">
    <property type="entry name" value="TPR REPEAT-CONTAINING PROTEIN PA4667"/>
    <property type="match status" value="1"/>
</dbReference>
<feature type="repeat" description="TPR" evidence="3">
    <location>
        <begin position="32"/>
        <end position="65"/>
    </location>
</feature>
<dbReference type="PROSITE" id="PS50005">
    <property type="entry name" value="TPR"/>
    <property type="match status" value="2"/>
</dbReference>
<dbReference type="InterPro" id="IPR011989">
    <property type="entry name" value="ARM-like"/>
</dbReference>
<name>A0A9X7W0G8_9BACL</name>
<dbReference type="InterPro" id="IPR011990">
    <property type="entry name" value="TPR-like_helical_dom_sf"/>
</dbReference>
<accession>A0A9X7W0G8</accession>
<keyword evidence="1" id="KW-0677">Repeat</keyword>
<dbReference type="Proteomes" id="UP000663505">
    <property type="component" value="Chromosome"/>
</dbReference>
<evidence type="ECO:0000256" key="2">
    <source>
        <dbReference type="ARBA" id="ARBA00022803"/>
    </source>
</evidence>
<feature type="repeat" description="TPR" evidence="3">
    <location>
        <begin position="203"/>
        <end position="236"/>
    </location>
</feature>
<dbReference type="SMART" id="SM00028">
    <property type="entry name" value="TPR"/>
    <property type="match status" value="3"/>
</dbReference>
<reference evidence="4 5" key="1">
    <citation type="submission" date="2021-02" db="EMBL/GenBank/DDBJ databases">
        <title>Alicyclobacillus curvatus sp. nov. and Alicyclobacillus mengziensis sp. nov., two acidophilic bacteria isolated from acid mine drainage.</title>
        <authorList>
            <person name="Huang Y."/>
        </authorList>
    </citation>
    <scope>NUCLEOTIDE SEQUENCE [LARGE SCALE GENOMIC DNA]</scope>
    <source>
        <strain evidence="4 5">S30H14</strain>
    </source>
</reference>
<evidence type="ECO:0000313" key="4">
    <source>
        <dbReference type="EMBL" id="QSO48187.1"/>
    </source>
</evidence>
<dbReference type="InterPro" id="IPR019734">
    <property type="entry name" value="TPR_rpt"/>
</dbReference>
<dbReference type="Gene3D" id="1.25.10.10">
    <property type="entry name" value="Leucine-rich Repeat Variant"/>
    <property type="match status" value="1"/>
</dbReference>